<feature type="region of interest" description="Disordered" evidence="1">
    <location>
        <begin position="1"/>
        <end position="32"/>
    </location>
</feature>
<evidence type="ECO:0000313" key="3">
    <source>
        <dbReference type="Proteomes" id="UP000253729"/>
    </source>
</evidence>
<dbReference type="Proteomes" id="UP000253729">
    <property type="component" value="Unassembled WGS sequence"/>
</dbReference>
<evidence type="ECO:0000313" key="2">
    <source>
        <dbReference type="EMBL" id="RDH34017.1"/>
    </source>
</evidence>
<organism evidence="2 3">
    <name type="scientific">Aspergillus welwitschiae</name>
    <dbReference type="NCBI Taxonomy" id="1341132"/>
    <lineage>
        <taxon>Eukaryota</taxon>
        <taxon>Fungi</taxon>
        <taxon>Dikarya</taxon>
        <taxon>Ascomycota</taxon>
        <taxon>Pezizomycotina</taxon>
        <taxon>Eurotiomycetes</taxon>
        <taxon>Eurotiomycetidae</taxon>
        <taxon>Eurotiales</taxon>
        <taxon>Aspergillaceae</taxon>
        <taxon>Aspergillus</taxon>
        <taxon>Aspergillus subgen. Circumdati</taxon>
    </lineage>
</organism>
<reference evidence="2 3" key="1">
    <citation type="submission" date="2018-07" db="EMBL/GenBank/DDBJ databases">
        <title>The genomes of Aspergillus section Nigri reveals drivers in fungal speciation.</title>
        <authorList>
            <consortium name="DOE Joint Genome Institute"/>
            <person name="Vesth T.C."/>
            <person name="Nybo J."/>
            <person name="Theobald S."/>
            <person name="Brandl J."/>
            <person name="Frisvad J.C."/>
            <person name="Nielsen K.F."/>
            <person name="Lyhne E.K."/>
            <person name="Kogle M.E."/>
            <person name="Kuo A."/>
            <person name="Riley R."/>
            <person name="Clum A."/>
            <person name="Nolan M."/>
            <person name="Lipzen A."/>
            <person name="Salamov A."/>
            <person name="Henrissat B."/>
            <person name="Wiebenga A."/>
            <person name="De vries R.P."/>
            <person name="Grigoriev I.V."/>
            <person name="Mortensen U.H."/>
            <person name="Andersen M.R."/>
            <person name="Baker S.E."/>
        </authorList>
    </citation>
    <scope>NUCLEOTIDE SEQUENCE [LARGE SCALE GENOMIC DNA]</scope>
    <source>
        <strain evidence="2 3">CBS 139.54b</strain>
    </source>
</reference>
<dbReference type="AlphaFoldDB" id="A0A3F3Q4S1"/>
<dbReference type="EMBL" id="KZ852044">
    <property type="protein sequence ID" value="RDH34017.1"/>
    <property type="molecule type" value="Genomic_DNA"/>
</dbReference>
<sequence>MGMRSQPEHRSGVGTKRENNHVDGSLGLRKPSNLRRLRPSRWAAWPASGLHMWWRLAPLQKPPNQGNGGKQWN</sequence>
<dbReference type="GeneID" id="38134276"/>
<protein>
    <submittedName>
        <fullName evidence="2">Uncharacterized protein</fullName>
    </submittedName>
</protein>
<accession>A0A3F3Q4S1</accession>
<evidence type="ECO:0000256" key="1">
    <source>
        <dbReference type="SAM" id="MobiDB-lite"/>
    </source>
</evidence>
<feature type="compositionally biased region" description="Basic and acidic residues" evidence="1">
    <location>
        <begin position="1"/>
        <end position="21"/>
    </location>
</feature>
<keyword evidence="3" id="KW-1185">Reference proteome</keyword>
<name>A0A3F3Q4S1_9EURO</name>
<gene>
    <name evidence="2" type="ORF">BDQ94DRAFT_141890</name>
</gene>
<proteinExistence type="predicted"/>
<dbReference type="RefSeq" id="XP_026627039.1">
    <property type="nucleotide sequence ID" value="XM_026765920.1"/>
</dbReference>